<evidence type="ECO:0000313" key="4">
    <source>
        <dbReference type="Proteomes" id="UP000290482"/>
    </source>
</evidence>
<keyword evidence="1" id="KW-0175">Coiled coil</keyword>
<gene>
    <name evidence="3" type="ORF">NCTC10112_00348</name>
</gene>
<dbReference type="EMBL" id="LR214940">
    <property type="protein sequence ID" value="VEU55657.1"/>
    <property type="molecule type" value="Genomic_DNA"/>
</dbReference>
<name>A0A448ZWJ3_METOS</name>
<reference evidence="3 4" key="1">
    <citation type="submission" date="2019-01" db="EMBL/GenBank/DDBJ databases">
        <authorList>
            <consortium name="Pathogen Informatics"/>
        </authorList>
    </citation>
    <scope>NUCLEOTIDE SEQUENCE [LARGE SCALE GENOMIC DNA]</scope>
    <source>
        <strain evidence="3 4">NCTC10112</strain>
    </source>
</reference>
<accession>A0A448ZWJ3</accession>
<feature type="coiled-coil region" evidence="1">
    <location>
        <begin position="418"/>
        <end position="449"/>
    </location>
</feature>
<dbReference type="KEGG" id="mob:NCTC10112_00348"/>
<dbReference type="Proteomes" id="UP000290482">
    <property type="component" value="Chromosome"/>
</dbReference>
<keyword evidence="2" id="KW-0812">Transmembrane</keyword>
<sequence length="574" mass="68080">MNKVTILLLIFLISLLVGLVLFIYLGFNKIYPNIFSTNIDDMEIEIGKFKEEINIFNQQIDQYKKSNTNFRKVEKEASILQNDFFTLSQIFGEKSNALLIENAKHKKHSIFEIKCLFSLFKQYRFCKKTFKSLKRIFNKLDKYIQVQTFYSNKMFKLKSKLNIINKNLLKSRQDKTSELDFFNNKILQIDQNIYEINSFFDNDDYFKKSKKYNKQKLIDYAWLLIEKNLVYSHGFVYFDYIDTQIPTLLKKLVKKESDANLSETSEVEINSIKTLDQNIFKTLTYLRNSLKLLDFSNDELDFQTEFFSILEQINIENIKLIAETNSIKLLNSISNDLSIIRKKISNKYKNIRINLKKLLEINQMIFYSNIEKSLEKIESFIDNDLNSLNIINKKYSAILTPFGILLELKRNLEKANEILNLEDQIENSINTYKNEKKLIIEEFEILQEKIVNFNILLNTYKIEVNEEKDQELIQSLNELHSKIALNLANENYDLYLIKDDMKELNKIYKEILNKWDVVIQSAYLSKVVIRKIGPNIINDEKLEILYNEVLKLNNRSKYLDAIELINSYIKSTYN</sequence>
<evidence type="ECO:0000313" key="3">
    <source>
        <dbReference type="EMBL" id="VEU55657.1"/>
    </source>
</evidence>
<feature type="transmembrane region" description="Helical" evidence="2">
    <location>
        <begin position="7"/>
        <end position="27"/>
    </location>
</feature>
<dbReference type="AlphaFoldDB" id="A0A448ZWJ3"/>
<organism evidence="3 4">
    <name type="scientific">Metamycoplasma orale</name>
    <name type="common">Mycoplasma orale</name>
    <dbReference type="NCBI Taxonomy" id="2121"/>
    <lineage>
        <taxon>Bacteria</taxon>
        <taxon>Bacillati</taxon>
        <taxon>Mycoplasmatota</taxon>
        <taxon>Mycoplasmoidales</taxon>
        <taxon>Metamycoplasmataceae</taxon>
        <taxon>Metamycoplasma</taxon>
    </lineage>
</organism>
<keyword evidence="2" id="KW-1133">Transmembrane helix</keyword>
<dbReference type="RefSeq" id="WP_022935976.1">
    <property type="nucleotide sequence ID" value="NZ_LR214940.1"/>
</dbReference>
<feature type="coiled-coil region" evidence="1">
    <location>
        <begin position="39"/>
        <end position="66"/>
    </location>
</feature>
<protein>
    <submittedName>
        <fullName evidence="3">Uncharacterized protein</fullName>
    </submittedName>
</protein>
<evidence type="ECO:0000256" key="1">
    <source>
        <dbReference type="SAM" id="Coils"/>
    </source>
</evidence>
<proteinExistence type="predicted"/>
<evidence type="ECO:0000256" key="2">
    <source>
        <dbReference type="SAM" id="Phobius"/>
    </source>
</evidence>
<keyword evidence="2" id="KW-0472">Membrane</keyword>
<keyword evidence="4" id="KW-1185">Reference proteome</keyword>